<feature type="compositionally biased region" description="Acidic residues" evidence="2">
    <location>
        <begin position="1640"/>
        <end position="1654"/>
    </location>
</feature>
<feature type="region of interest" description="Disordered" evidence="2">
    <location>
        <begin position="1"/>
        <end position="94"/>
    </location>
</feature>
<feature type="region of interest" description="Disordered" evidence="2">
    <location>
        <begin position="1748"/>
        <end position="1883"/>
    </location>
</feature>
<feature type="compositionally biased region" description="Polar residues" evidence="2">
    <location>
        <begin position="1563"/>
        <end position="1578"/>
    </location>
</feature>
<feature type="compositionally biased region" description="Low complexity" evidence="2">
    <location>
        <begin position="2059"/>
        <end position="2070"/>
    </location>
</feature>
<feature type="compositionally biased region" description="Polar residues" evidence="2">
    <location>
        <begin position="419"/>
        <end position="435"/>
    </location>
</feature>
<feature type="region of interest" description="Disordered" evidence="2">
    <location>
        <begin position="1476"/>
        <end position="1719"/>
    </location>
</feature>
<gene>
    <name evidence="3" type="ORF">HBR001_LOCUS4068</name>
</gene>
<protein>
    <submittedName>
        <fullName evidence="3">Uncharacterized protein</fullName>
    </submittedName>
</protein>
<feature type="compositionally biased region" description="Low complexity" evidence="2">
    <location>
        <begin position="570"/>
        <end position="587"/>
    </location>
</feature>
<feature type="compositionally biased region" description="Low complexity" evidence="2">
    <location>
        <begin position="900"/>
        <end position="915"/>
    </location>
</feature>
<feature type="compositionally biased region" description="Basic and acidic residues" evidence="2">
    <location>
        <begin position="1803"/>
        <end position="1812"/>
    </location>
</feature>
<comment type="caution">
    <text evidence="3">The sequence shown here is derived from an EMBL/GenBank/DDBJ whole genome shotgun (WGS) entry which is preliminary data.</text>
</comment>
<feature type="compositionally biased region" description="Polar residues" evidence="2">
    <location>
        <begin position="889"/>
        <end position="899"/>
    </location>
</feature>
<feature type="compositionally biased region" description="Basic and acidic residues" evidence="2">
    <location>
        <begin position="1364"/>
        <end position="1376"/>
    </location>
</feature>
<feature type="compositionally biased region" description="Basic and acidic residues" evidence="2">
    <location>
        <begin position="1497"/>
        <end position="1521"/>
    </location>
</feature>
<sequence length="2079" mass="220033">MESDAPPPRAFNAQSLSARWDRRTQSAPRDRDETLQLPPPVAGGVSAPAPARQATAGVATRGWRPGQGGGRLNSPLYGQHRKRPSSMDSNVSWSGSEIDSLGAVGAAHSDQEQVSRLSWASSVVTRDSLPDTEQLNAMPAASTLFGRSAVEQSRGVAGQEQTFGSGNGVGVQSPRTARDSIAVMDNRSEKKATQPVRVEVPVQQTKGPAGPRTSGSENVHVTPPPSSSSSSVYDEEKNGPQSCPSTFADTRVPHFSIEKLRQMRGTELVASTLLPTRASVNSLMGYVRELQLSEATLRKQLVKNKQHTEEELSMSLSKVGALERTMQEIERDRELARQKVEEQERLIRDLAAKLRQAEAAMSASSNVDGLSSIAEEAGPRVEGAAGTGTGVPNVVDATVDTTVVSPPTRDAPTQHEMPQEQSSSTPVQPDQTNVTHRPVQFASPSRSPERPLWDPWASEGVAAVTNHPPVFTIGSTEFDPVVSSSTPIAHSSMNSSATSAHGQYELKSVLASPRRVTPEAQNAAHSLQSENEISRMELPSRALPDTFAAVTPPGMGDLLEQKDGTSISPDGYATYTGGTGFDTFQGQPERRSSVSSAAPPTRFEGGTNEDVAALSSLNPAEFTTSMPPLQPPVEHAQSPLEPSSGTRMDTQVTAPEQGFTIGAENAFGVSSVPPSSVPPASPSFANKSEVADTTSFMQHDSSAAPTEPVSLETLLVDFFTEVDNKRLKMAKVYGKRYAGREKWLFAELTKRYGAAKVAVLKARFNTGSGGGGDVSADTSRTDSAEAQHATRPPDAPNHAEQGRRGHPQHTQFFHPPAPDGNVESATGAGPPSMSAPIADPHEMDASRLQSRQVAPEVETPPSPSESLSAGTFSSQQRHSGGDMPPPSGPYSSFPNSQETSGEVSAAVAGGKAGSAFKRGPFPMSQRRAEPFSHRPFPPQTETESSGAASLGLRQRRQASVSSQDGSGDAEPPVVTLESLLNELYKNHQPDKLKNVPAVAKQYAGKERELVALLKGKYGALSVKRLEESLDVLERAHLARLSSKATGKRRGCFVRTVSLVFWLSLLLYFSSGVVFVSFIVLDAWECHSLDSEEQELEGAEECSVLKKELETFTYERVADYMGQSHPDACFCSEWKARESALFANYSVEDAVNLARMVPFSPGSFGAPWVATVKAQVPSQEFVDSYVKPVVDLSLDVGSFVWTSVLELAESGMTSEELPVVEHDVDHGYGDASSLDEDGDTDEHADSHQQNAEADIDDLVGNDDADTLSMEEEEELVEDQPLAVTPGVLDQVFVEEISDVLDEKPEIEELDTRVAEAVLAEDEEVMSDMADEIDTTAPDGVLVESEDGIPAVGDVTTITGESLPSETKRDEQAAKESTDMLEVDDTLSLEMAGSIDASEQAASDEIEARADVEATSGGVVNNLAEDDESVGDADGESAETEVADAAITESTGGIDDASETEIAVLDDAADNVAVTTAEGAPEVAVEGNVETSTDDSVAEAERVVEVEVHQEGLDLLYPERESTEEADTASGEVSDSSMHVDLLPSLASGDASSISSEETAFVLPETSTADEGSATHTSSGADADADVTNVEPDVGVESDALEANGGHSDEETIEVSQTEHQAELSSELEFVTHDDDSSIPVDVDELELASGVEEDAPGSLHEEPEPDTDENGLADDIDAEVEVDAMPEDGEVTPFEGDGGGSLTHSQTEKGSDSDGVTAAEVLPADATAYLSDDRSLSIESDNEELAASAVVGELPSADDDGRVVETNEVDDDDPTVLDEGQEDSESKIEDDTASVDEDVVAQDLSEHAEHEDFGLVEDSGESLAAAAESDATTDEYASTSEAKVENFDEATDEMDEAGNEDTEATADRDIEAEEFAPEPGLVSELGEESMVAEGVDVMDDVEVVSAEHGMEVDEQVEIDETASVGAAEGLDDPIAAETAGHDDMAEGVVAYVAETEGSPPVDEVDPLSDDEEVNVVTTDGDSVAGDEAVAAEVASITADSDDATDATDEAPHADTRVHVDDETTESVVDESSAPVSAEETDSSLTSAMNEVLAKLVEPFTAAKTDADVATTGSEHRVDEL</sequence>
<feature type="region of interest" description="Disordered" evidence="2">
    <location>
        <begin position="1224"/>
        <end position="1261"/>
    </location>
</feature>
<evidence type="ECO:0000256" key="1">
    <source>
        <dbReference type="SAM" id="Coils"/>
    </source>
</evidence>
<feature type="compositionally biased region" description="Acidic residues" evidence="2">
    <location>
        <begin position="1790"/>
        <end position="1799"/>
    </location>
</feature>
<name>A0AAV0TXH5_HYABA</name>
<feature type="region of interest" description="Disordered" evidence="2">
    <location>
        <begin position="1359"/>
        <end position="1380"/>
    </location>
</feature>
<feature type="region of interest" description="Disordered" evidence="2">
    <location>
        <begin position="549"/>
        <end position="608"/>
    </location>
</feature>
<feature type="region of interest" description="Disordered" evidence="2">
    <location>
        <begin position="2058"/>
        <end position="2079"/>
    </location>
</feature>
<evidence type="ECO:0000313" key="3">
    <source>
        <dbReference type="EMBL" id="CAI5727361.1"/>
    </source>
</evidence>
<proteinExistence type="predicted"/>
<feature type="coiled-coil region" evidence="1">
    <location>
        <begin position="319"/>
        <end position="360"/>
    </location>
</feature>
<feature type="compositionally biased region" description="Low complexity" evidence="2">
    <location>
        <begin position="1543"/>
        <end position="1554"/>
    </location>
</feature>
<dbReference type="Proteomes" id="UP001162031">
    <property type="component" value="Unassembled WGS sequence"/>
</dbReference>
<feature type="region of interest" description="Disordered" evidence="2">
    <location>
        <begin position="1994"/>
        <end position="2043"/>
    </location>
</feature>
<feature type="compositionally biased region" description="Acidic residues" evidence="2">
    <location>
        <begin position="1846"/>
        <end position="1875"/>
    </location>
</feature>
<feature type="compositionally biased region" description="Basic and acidic residues" evidence="2">
    <location>
        <begin position="2008"/>
        <end position="2020"/>
    </location>
</feature>
<feature type="region of interest" description="Disordered" evidence="2">
    <location>
        <begin position="621"/>
        <end position="650"/>
    </location>
</feature>
<feature type="region of interest" description="Disordered" evidence="2">
    <location>
        <begin position="764"/>
        <end position="972"/>
    </location>
</feature>
<feature type="compositionally biased region" description="Polar residues" evidence="2">
    <location>
        <begin position="869"/>
        <end position="878"/>
    </location>
</feature>
<evidence type="ECO:0000313" key="4">
    <source>
        <dbReference type="Proteomes" id="UP001162031"/>
    </source>
</evidence>
<feature type="compositionally biased region" description="Acidic residues" evidence="2">
    <location>
        <begin position="1422"/>
        <end position="1437"/>
    </location>
</feature>
<organism evidence="3 4">
    <name type="scientific">Hyaloperonospora brassicae</name>
    <name type="common">Brassica downy mildew</name>
    <name type="synonym">Peronospora brassicae</name>
    <dbReference type="NCBI Taxonomy" id="162125"/>
    <lineage>
        <taxon>Eukaryota</taxon>
        <taxon>Sar</taxon>
        <taxon>Stramenopiles</taxon>
        <taxon>Oomycota</taxon>
        <taxon>Peronosporomycetes</taxon>
        <taxon>Peronosporales</taxon>
        <taxon>Peronosporaceae</taxon>
        <taxon>Hyaloperonospora</taxon>
    </lineage>
</organism>
<feature type="region of interest" description="Disordered" evidence="2">
    <location>
        <begin position="403"/>
        <end position="451"/>
    </location>
</feature>
<keyword evidence="4" id="KW-1185">Reference proteome</keyword>
<feature type="compositionally biased region" description="Low complexity" evidence="2">
    <location>
        <begin position="1820"/>
        <end position="1836"/>
    </location>
</feature>
<feature type="compositionally biased region" description="Acidic residues" evidence="2">
    <location>
        <begin position="1662"/>
        <end position="1689"/>
    </location>
</feature>
<feature type="compositionally biased region" description="Acidic residues" evidence="2">
    <location>
        <begin position="1252"/>
        <end position="1261"/>
    </location>
</feature>
<feature type="compositionally biased region" description="Low complexity" evidence="2">
    <location>
        <begin position="42"/>
        <end position="51"/>
    </location>
</feature>
<accession>A0AAV0TXH5</accession>
<evidence type="ECO:0000256" key="2">
    <source>
        <dbReference type="SAM" id="MobiDB-lite"/>
    </source>
</evidence>
<feature type="compositionally biased region" description="Polar residues" evidence="2">
    <location>
        <begin position="640"/>
        <end position="650"/>
    </location>
</feature>
<feature type="region of interest" description="Disordered" evidence="2">
    <location>
        <begin position="156"/>
        <end position="248"/>
    </location>
</feature>
<keyword evidence="1" id="KW-0175">Coiled coil</keyword>
<feature type="compositionally biased region" description="Acidic residues" evidence="2">
    <location>
        <begin position="1998"/>
        <end position="2007"/>
    </location>
</feature>
<dbReference type="EMBL" id="CANTFL010000748">
    <property type="protein sequence ID" value="CAI5727361.1"/>
    <property type="molecule type" value="Genomic_DNA"/>
</dbReference>
<feature type="compositionally biased region" description="Acidic residues" evidence="2">
    <location>
        <begin position="1766"/>
        <end position="1782"/>
    </location>
</feature>
<reference evidence="3" key="1">
    <citation type="submission" date="2022-12" db="EMBL/GenBank/DDBJ databases">
        <authorList>
            <person name="Webb A."/>
        </authorList>
    </citation>
    <scope>NUCLEOTIDE SEQUENCE</scope>
    <source>
        <strain evidence="3">Hp1</strain>
    </source>
</reference>
<feature type="compositionally biased region" description="Basic and acidic residues" evidence="2">
    <location>
        <begin position="19"/>
        <end position="34"/>
    </location>
</feature>
<feature type="region of interest" description="Disordered" evidence="2">
    <location>
        <begin position="1394"/>
        <end position="1437"/>
    </location>
</feature>
<feature type="compositionally biased region" description="Polar residues" evidence="2">
    <location>
        <begin position="239"/>
        <end position="248"/>
    </location>
</feature>